<dbReference type="Proteomes" id="UP001174037">
    <property type="component" value="Unassembled WGS sequence"/>
</dbReference>
<comment type="caution">
    <text evidence="1">The sequence shown here is derived from an EMBL/GenBank/DDBJ whole genome shotgun (WGS) entry which is preliminary data.</text>
</comment>
<protein>
    <recommendedName>
        <fullName evidence="3">Right handed beta helix domain-containing protein</fullName>
    </recommendedName>
</protein>
<dbReference type="SUPFAM" id="SSF51126">
    <property type="entry name" value="Pectin lyase-like"/>
    <property type="match status" value="1"/>
</dbReference>
<organism evidence="1 2">
    <name type="scientific">Staphylococcus equorum</name>
    <dbReference type="NCBI Taxonomy" id="246432"/>
    <lineage>
        <taxon>Bacteria</taxon>
        <taxon>Bacillati</taxon>
        <taxon>Bacillota</taxon>
        <taxon>Bacilli</taxon>
        <taxon>Bacillales</taxon>
        <taxon>Staphylococcaceae</taxon>
        <taxon>Staphylococcus</taxon>
    </lineage>
</organism>
<reference evidence="1" key="2">
    <citation type="submission" date="2023-03" db="EMBL/GenBank/DDBJ databases">
        <authorList>
            <person name="Vazquez L."/>
            <person name="Rodriguez J."/>
            <person name="Mayo B."/>
            <person name="Florez A.B."/>
        </authorList>
    </citation>
    <scope>NUCLEOTIDE SEQUENCE</scope>
    <source>
        <strain evidence="1">5A3I</strain>
    </source>
</reference>
<dbReference type="InterPro" id="IPR012334">
    <property type="entry name" value="Pectin_lyas_fold"/>
</dbReference>
<sequence>MKLKTDLDLELSQGYRQKNIKNFVTIESFYNQLSDELKNHVNGKHVHKAINIDYNHISTVKDRLDWLLVLIRNIVENNNGDGIIEVSDARVTVDGQKKTTLRERIDYEVEKLSRVASYENGGLMTSEDRLELDSYITINPLLLERDTNRNQDIAPLIQKAIDKVGPNGSTILIPDGNYTWSRTVDLTSNVKIRFGLGARIVKNYKGDLFFGSSYGEQGYDAGITNVHIEGGRFVGDLEKGYDLITTLHHSSNATFRNMVFYESSSTHTFDLLGCENIDFDSCAFIGYRLTNNTNHKEAIQLDHSYRQGGGAKEDISSYDGLPTRKITINKCKFLPIKDDKGKVKYPAPNIVGQHRSIIGNNPSYVKITNNVMRDGVGMAKNNEWLGGWIHFRGINHLEITGNEFNAYNTIGYARAIQLYRTTSNLMMEDITKSSPRITLSVPEPLDNVIIKDNVFKNFKSTTDKSVINVNGARFDGKDYFCRFIQISNNNFEWNAPSNSVTANNVGQTLITAELMRHSSVVDNACRISKTFIEIGDCNSVAINSNNFEQMKHTNIIVSSTKKQGLNRLISINDNRSLNSTTFLWFDRTDAISIANNQVSGLVGIGNTGLSSVIAASEEVYKVMINNNSIDVKDKPYIGIRLTGEKTNAVIQGNIIANTKNDIAFRSTAHVLSVNNWTWD</sequence>
<name>A0AAW7ALS1_9STAP</name>
<gene>
    <name evidence="1" type="ORF">P1A27_13945</name>
</gene>
<proteinExistence type="predicted"/>
<dbReference type="InterPro" id="IPR011050">
    <property type="entry name" value="Pectin_lyase_fold/virulence"/>
</dbReference>
<dbReference type="AlphaFoldDB" id="A0AAW7ALS1"/>
<dbReference type="EMBL" id="JARGCK010000020">
    <property type="protein sequence ID" value="MDK9867028.1"/>
    <property type="molecule type" value="Genomic_DNA"/>
</dbReference>
<dbReference type="Gene3D" id="2.160.20.10">
    <property type="entry name" value="Single-stranded right-handed beta-helix, Pectin lyase-like"/>
    <property type="match status" value="1"/>
</dbReference>
<accession>A0AAW7ALS1</accession>
<evidence type="ECO:0000313" key="2">
    <source>
        <dbReference type="Proteomes" id="UP001174037"/>
    </source>
</evidence>
<dbReference type="RefSeq" id="WP_285324465.1">
    <property type="nucleotide sequence ID" value="NZ_JARGCK010000020.1"/>
</dbReference>
<evidence type="ECO:0000313" key="1">
    <source>
        <dbReference type="EMBL" id="MDK9867028.1"/>
    </source>
</evidence>
<evidence type="ECO:0008006" key="3">
    <source>
        <dbReference type="Google" id="ProtNLM"/>
    </source>
</evidence>
<reference evidence="1" key="1">
    <citation type="journal article" date="2023" name="Int. J. Mol. Sci.">
        <title>Antibiotic Resistance/Susceptibility Profiles of Staphylococcus equorum Strains from Cheese, and Genome Analysis for Antibiotic Resistance Genes.</title>
        <authorList>
            <person name="Vazquez L."/>
            <person name="Srednik M.E."/>
            <person name="Rodriguez J."/>
            <person name="Florez A.B."/>
            <person name="Mayo B."/>
        </authorList>
    </citation>
    <scope>NUCLEOTIDE SEQUENCE</scope>
    <source>
        <strain evidence="1">5A3I</strain>
    </source>
</reference>